<gene>
    <name evidence="2" type="ORF">BXP70_29135</name>
</gene>
<dbReference type="Gene3D" id="3.40.1580.10">
    <property type="entry name" value="SMI1/KNR4-like"/>
    <property type="match status" value="1"/>
</dbReference>
<evidence type="ECO:0000259" key="1">
    <source>
        <dbReference type="SMART" id="SM00860"/>
    </source>
</evidence>
<sequence>MTLDALLHTWRQQAIKLNAGATPALLAAAEAELHFHFPDDFKRLYAVANGFRDADCTEGLMSLWPLEMICVEYQRSTTPEFISFCDYSIHCHYIGFLRHSAGVYKQYQTPVFLCHSFWQAIDWITRAHPAIY</sequence>
<keyword evidence="3" id="KW-1185">Reference proteome</keyword>
<dbReference type="InterPro" id="IPR018958">
    <property type="entry name" value="Knr4/Smi1-like_dom"/>
</dbReference>
<dbReference type="InterPro" id="IPR037883">
    <property type="entry name" value="Knr4/Smi1-like_sf"/>
</dbReference>
<dbReference type="RefSeq" id="WP_086597608.1">
    <property type="nucleotide sequence ID" value="NZ_MTSE01000110.1"/>
</dbReference>
<dbReference type="SMART" id="SM00860">
    <property type="entry name" value="SMI1_KNR4"/>
    <property type="match status" value="1"/>
</dbReference>
<dbReference type="EMBL" id="MTSE01000110">
    <property type="protein sequence ID" value="OUJ65685.1"/>
    <property type="molecule type" value="Genomic_DNA"/>
</dbReference>
<evidence type="ECO:0000313" key="3">
    <source>
        <dbReference type="Proteomes" id="UP000194873"/>
    </source>
</evidence>
<proteinExistence type="predicted"/>
<evidence type="ECO:0000313" key="2">
    <source>
        <dbReference type="EMBL" id="OUJ65685.1"/>
    </source>
</evidence>
<dbReference type="Pfam" id="PF09346">
    <property type="entry name" value="SMI1_KNR4"/>
    <property type="match status" value="1"/>
</dbReference>
<protein>
    <recommendedName>
        <fullName evidence="1">Knr4/Smi1-like domain-containing protein</fullName>
    </recommendedName>
</protein>
<feature type="domain" description="Knr4/Smi1-like" evidence="1">
    <location>
        <begin position="20"/>
        <end position="123"/>
    </location>
</feature>
<dbReference type="OrthoDB" id="796581at2"/>
<accession>A0A243W4Q9</accession>
<reference evidence="2 3" key="1">
    <citation type="submission" date="2017-01" db="EMBL/GenBank/DDBJ databases">
        <title>A new Hymenobacter.</title>
        <authorList>
            <person name="Liang Y."/>
            <person name="Feng F."/>
        </authorList>
    </citation>
    <scope>NUCLEOTIDE SEQUENCE [LARGE SCALE GENOMIC DNA]</scope>
    <source>
        <strain evidence="2">MIMBbqt21</strain>
    </source>
</reference>
<dbReference type="SUPFAM" id="SSF160631">
    <property type="entry name" value="SMI1/KNR4-like"/>
    <property type="match status" value="1"/>
</dbReference>
<comment type="caution">
    <text evidence="2">The sequence shown here is derived from an EMBL/GenBank/DDBJ whole genome shotgun (WGS) entry which is preliminary data.</text>
</comment>
<name>A0A243W4Q9_9BACT</name>
<organism evidence="2 3">
    <name type="scientific">Hymenobacter crusticola</name>
    <dbReference type="NCBI Taxonomy" id="1770526"/>
    <lineage>
        <taxon>Bacteria</taxon>
        <taxon>Pseudomonadati</taxon>
        <taxon>Bacteroidota</taxon>
        <taxon>Cytophagia</taxon>
        <taxon>Cytophagales</taxon>
        <taxon>Hymenobacteraceae</taxon>
        <taxon>Hymenobacter</taxon>
    </lineage>
</organism>
<dbReference type="AlphaFoldDB" id="A0A243W4Q9"/>
<dbReference type="Proteomes" id="UP000194873">
    <property type="component" value="Unassembled WGS sequence"/>
</dbReference>